<proteinExistence type="predicted"/>
<dbReference type="STRING" id="307972.A0A2G8JY95"/>
<accession>A0A2G8JY95</accession>
<sequence length="1025" mass="114509">MSEEGEELSVPAEGEVVESNGQAVNDDESGEAPSDQNADEEKEVKQGDGEPTEVEPDKDITDETPIEMTDEKLEIVEDNHESKETDQEENQGNKENPEAGDGVSEEATEAQKEEYNDDDDDGIRVTADVVPEEDEDPNKPGAETEQWFKFILDCMILLIVVSYVQNKLIQQKSQRSQLTACRIRLVMKMPFHKRPSPVGEDAQSIDGRHQVLEEWSRLIIVKYLQMPCKTSHIVCGSILLSARTLFVSVKVKSKFEGQERTTKGENLTWSFGINKHVPAINLTDSRRRAVLYACGNTAVLYDYGNNRQKLLQGHSNNISCSCASQDKRWIATADKGPGSMIIIWDSFTGTPVQTIFDPHPDVGVAAMAMTPDAKYIVSLSAAQRQILCIWDWTVDGDSPTTYAELPARHDLQTYIIFNPDDSSQIVSNSASQVIFYEWKGDAIKFVAPELTDQDFNRMVGHYSQSIFCSDSTRALTGTSVGNIVLGQSPITTPSPKKKAFKLVRLQERGITVLTTTDRFVVSGDVNGHVRFYDQQLTLLNWCSDFNVGPLNAVAFEFKPNFIPEAKEDSDYPSDATIAATSFVTRNYIISTSTAQVADVVSDGSVVTMILNEHSAAIHSLAAHPTEPLIAIGSYSGLLQVWNYEEKSVVVSRKFSRGQMMRCIAFDPRGNFMGIGFTNGSVRILDAITLEDECPEPFRYSRDAVTHCVFSHDSLWFATGDANFCVTVYKAGSPNSDWPWTYLGKHRAHYKPIRTVTFGIKLDSDMPRLLSLGEDRALVEYDLNNSGIDDLKILETQRIEQSAVPQCLTWYPPVTKEQFYLTANDQFKFKLYNTTTTMCRRTLLAPTYGTPLQKMEVLPTRDAVRDKRYMAYVTTDKVGLHILPLDGNPHNAMALIAHPSGVTDLACSNDGRYVFTTGGTDATTLMWEANVIALEAGAKLGGEDLIPFYGLLEGGRDGELFKELENHFYYAQIRSVNQLMRSYRKRESVAYGSLMILHDSSHLTPAVNEPYESRWESIYPPENQLH</sequence>
<dbReference type="PANTHER" id="PTHR13720:SF13">
    <property type="entry name" value="CILIA- AND FLAGELLA-ASSOCIATED PROTEIN 251"/>
    <property type="match status" value="1"/>
</dbReference>
<feature type="repeat" description="WD" evidence="6">
    <location>
        <begin position="610"/>
        <end position="651"/>
    </location>
</feature>
<dbReference type="AlphaFoldDB" id="A0A2G8JY95"/>
<comment type="caution">
    <text evidence="8">The sequence shown here is derived from an EMBL/GenBank/DDBJ whole genome shotgun (WGS) entry which is preliminary data.</text>
</comment>
<dbReference type="InterPro" id="IPR001680">
    <property type="entry name" value="WD40_rpt"/>
</dbReference>
<dbReference type="SUPFAM" id="SSF101908">
    <property type="entry name" value="Putative isomerase YbhE"/>
    <property type="match status" value="1"/>
</dbReference>
<name>A0A2G8JY95_STIJA</name>
<evidence type="ECO:0000256" key="1">
    <source>
        <dbReference type="ARBA" id="ARBA00004138"/>
    </source>
</evidence>
<dbReference type="InterPro" id="IPR050630">
    <property type="entry name" value="WD_repeat_EMAP"/>
</dbReference>
<evidence type="ECO:0000256" key="4">
    <source>
        <dbReference type="ARBA" id="ARBA00023273"/>
    </source>
</evidence>
<evidence type="ECO:0000256" key="5">
    <source>
        <dbReference type="ARBA" id="ARBA00040994"/>
    </source>
</evidence>
<evidence type="ECO:0000256" key="2">
    <source>
        <dbReference type="ARBA" id="ARBA00022574"/>
    </source>
</evidence>
<comment type="subcellular location">
    <subcellularLocation>
        <location evidence="1">Cell projection</location>
        <location evidence="1">Cilium</location>
    </subcellularLocation>
</comment>
<dbReference type="PROSITE" id="PS50082">
    <property type="entry name" value="WD_REPEATS_2"/>
    <property type="match status" value="1"/>
</dbReference>
<feature type="compositionally biased region" description="Basic and acidic residues" evidence="7">
    <location>
        <begin position="69"/>
        <end position="97"/>
    </location>
</feature>
<organism evidence="8 9">
    <name type="scientific">Stichopus japonicus</name>
    <name type="common">Sea cucumber</name>
    <dbReference type="NCBI Taxonomy" id="307972"/>
    <lineage>
        <taxon>Eukaryota</taxon>
        <taxon>Metazoa</taxon>
        <taxon>Echinodermata</taxon>
        <taxon>Eleutherozoa</taxon>
        <taxon>Echinozoa</taxon>
        <taxon>Holothuroidea</taxon>
        <taxon>Aspidochirotacea</taxon>
        <taxon>Aspidochirotida</taxon>
        <taxon>Stichopodidae</taxon>
        <taxon>Apostichopus</taxon>
    </lineage>
</organism>
<keyword evidence="3" id="KW-0677">Repeat</keyword>
<dbReference type="PANTHER" id="PTHR13720">
    <property type="entry name" value="WD-40 REPEAT PROTEIN"/>
    <property type="match status" value="1"/>
</dbReference>
<dbReference type="OrthoDB" id="4899631at2759"/>
<dbReference type="PROSITE" id="PS50294">
    <property type="entry name" value="WD_REPEATS_REGION"/>
    <property type="match status" value="1"/>
</dbReference>
<dbReference type="Proteomes" id="UP000230750">
    <property type="component" value="Unassembled WGS sequence"/>
</dbReference>
<feature type="region of interest" description="Disordered" evidence="7">
    <location>
        <begin position="1"/>
        <end position="123"/>
    </location>
</feature>
<dbReference type="InterPro" id="IPR015943">
    <property type="entry name" value="WD40/YVTN_repeat-like_dom_sf"/>
</dbReference>
<dbReference type="EMBL" id="MRZV01001090">
    <property type="protein sequence ID" value="PIK40727.1"/>
    <property type="molecule type" value="Genomic_DNA"/>
</dbReference>
<dbReference type="SMART" id="SM00320">
    <property type="entry name" value="WD40"/>
    <property type="match status" value="7"/>
</dbReference>
<reference evidence="8 9" key="1">
    <citation type="journal article" date="2017" name="PLoS Biol.">
        <title>The sea cucumber genome provides insights into morphological evolution and visceral regeneration.</title>
        <authorList>
            <person name="Zhang X."/>
            <person name="Sun L."/>
            <person name="Yuan J."/>
            <person name="Sun Y."/>
            <person name="Gao Y."/>
            <person name="Zhang L."/>
            <person name="Li S."/>
            <person name="Dai H."/>
            <person name="Hamel J.F."/>
            <person name="Liu C."/>
            <person name="Yu Y."/>
            <person name="Liu S."/>
            <person name="Lin W."/>
            <person name="Guo K."/>
            <person name="Jin S."/>
            <person name="Xu P."/>
            <person name="Storey K.B."/>
            <person name="Huan P."/>
            <person name="Zhang T."/>
            <person name="Zhou Y."/>
            <person name="Zhang J."/>
            <person name="Lin C."/>
            <person name="Li X."/>
            <person name="Xing L."/>
            <person name="Huo D."/>
            <person name="Sun M."/>
            <person name="Wang L."/>
            <person name="Mercier A."/>
            <person name="Li F."/>
            <person name="Yang H."/>
            <person name="Xiang J."/>
        </authorList>
    </citation>
    <scope>NUCLEOTIDE SEQUENCE [LARGE SCALE GENOMIC DNA]</scope>
    <source>
        <strain evidence="8">Shaxun</strain>
        <tissue evidence="8">Muscle</tissue>
    </source>
</reference>
<keyword evidence="9" id="KW-1185">Reference proteome</keyword>
<evidence type="ECO:0000256" key="7">
    <source>
        <dbReference type="SAM" id="MobiDB-lite"/>
    </source>
</evidence>
<dbReference type="SUPFAM" id="SSF50978">
    <property type="entry name" value="WD40 repeat-like"/>
    <property type="match status" value="1"/>
</dbReference>
<gene>
    <name evidence="8" type="ORF">BSL78_22422</name>
</gene>
<dbReference type="GO" id="GO:0031514">
    <property type="term" value="C:motile cilium"/>
    <property type="evidence" value="ECO:0007669"/>
    <property type="project" value="TreeGrafter"/>
</dbReference>
<keyword evidence="4" id="KW-0966">Cell projection</keyword>
<evidence type="ECO:0000256" key="3">
    <source>
        <dbReference type="ARBA" id="ARBA00022737"/>
    </source>
</evidence>
<evidence type="ECO:0000313" key="8">
    <source>
        <dbReference type="EMBL" id="PIK40727.1"/>
    </source>
</evidence>
<evidence type="ECO:0000256" key="6">
    <source>
        <dbReference type="PROSITE-ProRule" id="PRU00221"/>
    </source>
</evidence>
<dbReference type="Pfam" id="PF00400">
    <property type="entry name" value="WD40"/>
    <property type="match status" value="3"/>
</dbReference>
<keyword evidence="2 6" id="KW-0853">WD repeat</keyword>
<dbReference type="InterPro" id="IPR036322">
    <property type="entry name" value="WD40_repeat_dom_sf"/>
</dbReference>
<evidence type="ECO:0000313" key="9">
    <source>
        <dbReference type="Proteomes" id="UP000230750"/>
    </source>
</evidence>
<protein>
    <recommendedName>
        <fullName evidence="5">Cilia- and flagella-associated protein 251</fullName>
    </recommendedName>
</protein>
<dbReference type="Gene3D" id="2.130.10.10">
    <property type="entry name" value="YVTN repeat-like/Quinoprotein amine dehydrogenase"/>
    <property type="match status" value="2"/>
</dbReference>